<protein>
    <submittedName>
        <fullName evidence="1">Uncharacterized protein</fullName>
    </submittedName>
</protein>
<dbReference type="Proteomes" id="UP000256491">
    <property type="component" value="Unassembled WGS sequence"/>
</dbReference>
<reference evidence="1 2" key="1">
    <citation type="journal article" date="2010" name="Syst. Appl. Microbiol.">
        <title>Four new species of Chryseobacterium from the rhizosphere of coastal sand dune plants, Chryseobacterium elymi sp. nov., Chryseobacterium hagamense sp. nov., Chryseobacterium lathyri sp. nov. and Chryseobacterium rhizosphaerae sp. nov.</title>
        <authorList>
            <person name="Cho S.H."/>
            <person name="Lee K.S."/>
            <person name="Shin D.S."/>
            <person name="Han J.H."/>
            <person name="Park K.S."/>
            <person name="Lee C.H."/>
            <person name="Park K.H."/>
            <person name="Kim S.B."/>
        </authorList>
    </citation>
    <scope>NUCLEOTIDE SEQUENCE [LARGE SCALE GENOMIC DNA]</scope>
    <source>
        <strain evidence="1 2">KCTC 22548</strain>
    </source>
</reference>
<gene>
    <name evidence="1" type="ORF">DRF57_10690</name>
</gene>
<dbReference type="EMBL" id="QNUF01000010">
    <property type="protein sequence ID" value="REC75478.1"/>
    <property type="molecule type" value="Genomic_DNA"/>
</dbReference>
<accession>A0ABX9IKM3</accession>
<proteinExistence type="predicted"/>
<organism evidence="1 2">
    <name type="scientific">Chryseobacterium rhizosphaerae</name>
    <dbReference type="NCBI Taxonomy" id="395937"/>
    <lineage>
        <taxon>Bacteria</taxon>
        <taxon>Pseudomonadati</taxon>
        <taxon>Bacteroidota</taxon>
        <taxon>Flavobacteriia</taxon>
        <taxon>Flavobacteriales</taxon>
        <taxon>Weeksellaceae</taxon>
        <taxon>Chryseobacterium group</taxon>
        <taxon>Chryseobacterium</taxon>
    </lineage>
</organism>
<comment type="caution">
    <text evidence="1">The sequence shown here is derived from an EMBL/GenBank/DDBJ whole genome shotgun (WGS) entry which is preliminary data.</text>
</comment>
<name>A0ABX9IKM3_9FLAO</name>
<keyword evidence="2" id="KW-1185">Reference proteome</keyword>
<dbReference type="RefSeq" id="WP_047486855.1">
    <property type="nucleotide sequence ID" value="NZ_BJYH01000004.1"/>
</dbReference>
<evidence type="ECO:0000313" key="2">
    <source>
        <dbReference type="Proteomes" id="UP000256491"/>
    </source>
</evidence>
<sequence>MKKKYVQLLFSAAGAGTWMGRNEYQQYQALLEPNKVDRKGRLGAMIATKDFTSDQVGYGVHFAIRLIHLLFGNVGEQKIGELFNDSDVQKLLQKISTHENHKTVGSTEEDYWQSERGKGQHVLDELMILFGANVNAETRASLQELAAKIREAGSFGQ</sequence>
<evidence type="ECO:0000313" key="1">
    <source>
        <dbReference type="EMBL" id="REC75478.1"/>
    </source>
</evidence>